<keyword evidence="3" id="KW-1185">Reference proteome</keyword>
<gene>
    <name evidence="2" type="ORF">MCOS_LOCUS671</name>
</gene>
<dbReference type="EMBL" id="UXSR01000062">
    <property type="protein sequence ID" value="VDD74668.1"/>
    <property type="molecule type" value="Genomic_DNA"/>
</dbReference>
<dbReference type="InterPro" id="IPR039913">
    <property type="entry name" value="RPAP1/Rba50"/>
</dbReference>
<accession>A0A0R3U2I0</accession>
<name>A0A0R3U2I0_MESCO</name>
<dbReference type="STRING" id="53468.A0A0R3U2I0"/>
<organism evidence="2 3">
    <name type="scientific">Mesocestoides corti</name>
    <name type="common">Flatworm</name>
    <dbReference type="NCBI Taxonomy" id="53468"/>
    <lineage>
        <taxon>Eukaryota</taxon>
        <taxon>Metazoa</taxon>
        <taxon>Spiralia</taxon>
        <taxon>Lophotrochozoa</taxon>
        <taxon>Platyhelminthes</taxon>
        <taxon>Cestoda</taxon>
        <taxon>Eucestoda</taxon>
        <taxon>Cyclophyllidea</taxon>
        <taxon>Mesocestoididae</taxon>
        <taxon>Mesocestoides</taxon>
    </lineage>
</organism>
<dbReference type="GO" id="GO:0006366">
    <property type="term" value="P:transcription by RNA polymerase II"/>
    <property type="evidence" value="ECO:0007669"/>
    <property type="project" value="InterPro"/>
</dbReference>
<feature type="domain" description="RPAP1/MINIYO-like TPR repeats" evidence="1">
    <location>
        <begin position="70"/>
        <end position="276"/>
    </location>
</feature>
<dbReference type="OrthoDB" id="348201at2759"/>
<evidence type="ECO:0000313" key="3">
    <source>
        <dbReference type="Proteomes" id="UP000267029"/>
    </source>
</evidence>
<evidence type="ECO:0000259" key="1">
    <source>
        <dbReference type="Pfam" id="PF25766"/>
    </source>
</evidence>
<dbReference type="Pfam" id="PF25766">
    <property type="entry name" value="TPR_RPAP1"/>
    <property type="match status" value="1"/>
</dbReference>
<dbReference type="PANTHER" id="PTHR21483:SF18">
    <property type="entry name" value="RNA POLYMERASE II-ASSOCIATED PROTEIN 1"/>
    <property type="match status" value="1"/>
</dbReference>
<dbReference type="InterPro" id="IPR057989">
    <property type="entry name" value="TPR_RPAP1/MINIYO-like"/>
</dbReference>
<dbReference type="PANTHER" id="PTHR21483">
    <property type="entry name" value="RNA POLYMERASE II-ASSOCIATED PROTEIN 1"/>
    <property type="match status" value="1"/>
</dbReference>
<evidence type="ECO:0000313" key="2">
    <source>
        <dbReference type="EMBL" id="VDD74668.1"/>
    </source>
</evidence>
<proteinExistence type="predicted"/>
<dbReference type="Proteomes" id="UP000267029">
    <property type="component" value="Unassembled WGS sequence"/>
</dbReference>
<sequence length="365" mass="39943">MERGVDGRVGGGGAGCLADADGGENCTHVPDQAVITLGRGEQREKTHVARRCGDELTRLTARGLTYPVKATACLGWIRGLLKYFPPSRHPKVGCLSAGAHFTRICCAILACHNAGALCFNTSGAVIGDLLGLLVPFVDLSDLDQRPETYLPLDMLSFYDLFIELVEHFAGVSYSAPIFSNILLLFLQTSSLPANYRRALWGEHQTALRALVISPREYILSAASYKGLFEPVEGDEGVLRSYASALCSGLIQPCRQPILALIAIHHLNRNIYSLSAKAEHASFLSQLSSSLKFIASRGSPEAVQMLDYLRRYKAPVVPNSPAIPISQLSNSNYTSIGCAKVTDLMQLYEENELPPLRIKRWDEFMQ</sequence>
<dbReference type="AlphaFoldDB" id="A0A0R3U2I0"/>
<protein>
    <recommendedName>
        <fullName evidence="1">RPAP1/MINIYO-like TPR repeats domain-containing protein</fullName>
    </recommendedName>
</protein>
<reference evidence="2 3" key="1">
    <citation type="submission" date="2018-10" db="EMBL/GenBank/DDBJ databases">
        <authorList>
            <consortium name="Pathogen Informatics"/>
        </authorList>
    </citation>
    <scope>NUCLEOTIDE SEQUENCE [LARGE SCALE GENOMIC DNA]</scope>
</reference>